<keyword evidence="1" id="KW-0479">Metal-binding</keyword>
<evidence type="ECO:0000256" key="2">
    <source>
        <dbReference type="ARBA" id="ARBA00022801"/>
    </source>
</evidence>
<dbReference type="Pfam" id="PF00149">
    <property type="entry name" value="Metallophos"/>
    <property type="match status" value="1"/>
</dbReference>
<gene>
    <name evidence="6" type="ORF">SAMN05216167_113121</name>
</gene>
<dbReference type="Proteomes" id="UP000198598">
    <property type="component" value="Unassembled WGS sequence"/>
</dbReference>
<dbReference type="Gene3D" id="3.60.21.10">
    <property type="match status" value="1"/>
</dbReference>
<keyword evidence="2" id="KW-0378">Hydrolase</keyword>
<dbReference type="RefSeq" id="WP_093831465.1">
    <property type="nucleotide sequence ID" value="NZ_FOLQ01000013.1"/>
</dbReference>
<name>A0A1I2A996_9BACT</name>
<dbReference type="PANTHER" id="PTHR42988:SF2">
    <property type="entry name" value="CYCLIC NUCLEOTIDE PHOSPHODIESTERASE CBUA0032-RELATED"/>
    <property type="match status" value="1"/>
</dbReference>
<protein>
    <submittedName>
        <fullName evidence="6">Icc protein</fullName>
    </submittedName>
</protein>
<evidence type="ECO:0000256" key="3">
    <source>
        <dbReference type="ARBA" id="ARBA00023004"/>
    </source>
</evidence>
<dbReference type="InterPro" id="IPR050884">
    <property type="entry name" value="CNP_phosphodiesterase-III"/>
</dbReference>
<proteinExistence type="inferred from homology"/>
<dbReference type="GO" id="GO:0046872">
    <property type="term" value="F:metal ion binding"/>
    <property type="evidence" value="ECO:0007669"/>
    <property type="project" value="UniProtKB-KW"/>
</dbReference>
<accession>A0A1I2A996</accession>
<dbReference type="InterPro" id="IPR004843">
    <property type="entry name" value="Calcineurin-like_PHP"/>
</dbReference>
<evidence type="ECO:0000313" key="7">
    <source>
        <dbReference type="Proteomes" id="UP000198598"/>
    </source>
</evidence>
<comment type="similarity">
    <text evidence="4">Belongs to the cyclic nucleotide phosphodiesterase class-III family.</text>
</comment>
<dbReference type="AlphaFoldDB" id="A0A1I2A996"/>
<dbReference type="InterPro" id="IPR029052">
    <property type="entry name" value="Metallo-depent_PP-like"/>
</dbReference>
<reference evidence="6 7" key="1">
    <citation type="submission" date="2016-10" db="EMBL/GenBank/DDBJ databases">
        <authorList>
            <person name="de Groot N.N."/>
        </authorList>
    </citation>
    <scope>NUCLEOTIDE SEQUENCE [LARGE SCALE GENOMIC DNA]</scope>
    <source>
        <strain evidence="6 7">DSM 26130</strain>
    </source>
</reference>
<organism evidence="6 7">
    <name type="scientific">Spirosoma endophyticum</name>
    <dbReference type="NCBI Taxonomy" id="662367"/>
    <lineage>
        <taxon>Bacteria</taxon>
        <taxon>Pseudomonadati</taxon>
        <taxon>Bacteroidota</taxon>
        <taxon>Cytophagia</taxon>
        <taxon>Cytophagales</taxon>
        <taxon>Cytophagaceae</taxon>
        <taxon>Spirosoma</taxon>
    </lineage>
</organism>
<dbReference type="SUPFAM" id="SSF56300">
    <property type="entry name" value="Metallo-dependent phosphatases"/>
    <property type="match status" value="1"/>
</dbReference>
<evidence type="ECO:0000313" key="6">
    <source>
        <dbReference type="EMBL" id="SFE40635.1"/>
    </source>
</evidence>
<evidence type="ECO:0000256" key="1">
    <source>
        <dbReference type="ARBA" id="ARBA00022723"/>
    </source>
</evidence>
<dbReference type="STRING" id="662367.SAMN05216167_113121"/>
<evidence type="ECO:0000259" key="5">
    <source>
        <dbReference type="Pfam" id="PF00149"/>
    </source>
</evidence>
<feature type="domain" description="Calcineurin-like phosphoesterase" evidence="5">
    <location>
        <begin position="1"/>
        <end position="189"/>
    </location>
</feature>
<dbReference type="GO" id="GO:0016787">
    <property type="term" value="F:hydrolase activity"/>
    <property type="evidence" value="ECO:0007669"/>
    <property type="project" value="UniProtKB-KW"/>
</dbReference>
<keyword evidence="7" id="KW-1185">Reference proteome</keyword>
<dbReference type="PANTHER" id="PTHR42988">
    <property type="entry name" value="PHOSPHOHYDROLASE"/>
    <property type="match status" value="1"/>
</dbReference>
<keyword evidence="3" id="KW-0408">Iron</keyword>
<evidence type="ECO:0000256" key="4">
    <source>
        <dbReference type="ARBA" id="ARBA00025742"/>
    </source>
</evidence>
<sequence>MRIAFITDIHIGAENEKPQGVDVRQNFLNALAFLTELKPNCLIIGGDFCSTGGDRAVYEWVKVQLDKLPLPYYIVSGNHDDSALIAEVFKLTHDLNQGELYYALPLEGRPVLFLDSAKGEFSDEQWTWFRDYMKALRDTNVLIVMHHPPIPADVAFMDSHYPFRQSDEFLELVEESTCHITVVCGHYHVEKVIQRSNLLVLVTPSTFYQMKQDTPEFTVDNHCVGIREINLTTHGTNSTVHYL</sequence>
<dbReference type="OrthoDB" id="9816081at2"/>
<dbReference type="EMBL" id="FOLQ01000013">
    <property type="protein sequence ID" value="SFE40635.1"/>
    <property type="molecule type" value="Genomic_DNA"/>
</dbReference>